<feature type="compositionally biased region" description="Low complexity" evidence="18">
    <location>
        <begin position="1202"/>
        <end position="1211"/>
    </location>
</feature>
<keyword evidence="7 15" id="KW-0106">Calcium</keyword>
<sequence length="2448" mass="267897">WPTWSASRRRSRRRRRIVIGGTSASCVMRADETRDDDVPPRGAPRSDSSSASSETSAVSSSTAEEEDEAAAAAAAVISPSPSSSTSSSRSSSSCSAASAAAGPGAEDDLPYPGFVPVALYYFHQDRPPRSWCLRMVTNPWFERVSMLVILLNCVTLGMYQPCADDGCVSARCRLLQVFDDLIFAFFAIEMTIKVLAMGLLGRSAYLAEAWNRLDFFIVIAGALEYVLDVGNINLSAIRTIRVLRPLRAINRIPSMRILVMLLLDTLPMLGNVLLLCFFVFFIFGIVGVQLWAGLLRQRCYLVLPDDNISIPSPISSYYQGLDAEKDFICSTEKDNGMHRCNGLPPLVLPSGLICNASAQPHSANAPTNVSCVNWNQYYTNCTAGDKNPFQGSISFDNIGLAWVAIFLVISLEGWSDIMYYVQDAHSFWDWIYFVLLIVIGSFFMINLCLVVIATQFSETKKREMERMRLERARYHSSSTLASTSVSDSGCYTQIIKYLTHLGRRAKRRFLRWYRRRKRRRALPRSHPEAQLAGPEVAISPVSATGVHHSRSSRHHPDDGCPLDECHSHCSSESGSSCSSSPTSSAAALPALFEETCDEAAATECCHMLALPPHASPEVSDVDLAASPRRPSCLRVNAGSSNNNAPGMLDTPAVTIEHPGSTRTCSGKSVSLQAPMTPEGSSELRPLGSVASGSSSSHHLPTTTTTTTGGGGATLTCAELLAFSGAQSAALAASFASNFAMHRFYSTLSKGTKHYSAPQLTFHSHGASRHRRANGSPSPPSSASSSSASSSSSCSRHHHHRHRHHPHDDERASYSSSSGTEDEEDSWYSEYEDELSGGSGATRVRYRGPCCRFWKARQAQLRRLVGHQYFQRGILTAILVNTLSMGIEYHDQPQELTLAVEISNLIFTGIFGLEMLLKILAEGFLSYISSGFNLFDGVIVILSIVELCQSSGSGLSVLRTFRLLRILKLVRFMPALRRQLFIMLRTMDNVAVFFALLILFIFIFSVLGMNLFGCKFCVKEPDGTVQCDRKNFDSLLWALVTVFQILTQEDWNVVLFNGMEKTSPWAALYFVALMTFGNYVLFNLLVAILVEGFSAEGDRKKSTEALKDTADTEADGDKKCASQDAEDDPKDNIMKETRMLSQPAACGCKTDGNDEPGPLPCVPPIITRTAATPQGSPSATLEMPLREFGNRLSPLTALHVLPSSSSHSSETSGRITPSPTPRLSRSPSNRSSSSGAAATGGGAALLPVPRPASGFIRNDVPSPSNGRRRRRSCVSPAPPLARRGSGSANGRRRSSADSDTDSLLDADLTGSQDSSCLLVVSPPLNNVIVGQNGGGSAPASDHSHCNGGVLPGLNNGANGASVNSNNNNNSNSNNNNHHHGNNSAHRPTSLPKRPNALAKQNNMAAAGCTSGSPRNHESVDERAEAAAYLAQSPTVITSDAGGRPTYMPLSRQNSIQSQHGGGGGASVLASRHNSLSGSGISYAETRHNSLLVKPSGKKISTEGGAVLHVKVDNAAAAAATLVYGERVVNVPKLCWYFEPQWWRWCFENRQDYALFLFPPDSKVRVYCNRLTDGRWFDYTVLVFIALNCITLAMERPNIPPRSLERELLIAANYTFTVVFAFEMLVKVIAKGLWYGDKAYFKSGWNKMDGVLVTISLVDFLLTFVADGSPRIFGILRVFRLLRSLRPLRVINRAPGLKLVVQTLMSSLRPIGNIVLICCTFFIIFGILGVQLFKGSFYFCEGPDVKGVRTKQDCLERGMVWTNRKYNFDHLGQALMALFVLSSKDGWVNIMYSGLDAVGEGIQPVENYNEWRLLYFISFLLLVAFFVLNMFVGVVVENFHRCREEQEREERALRAAKRARKLEKKRRRMRETPYYAGYSRPRLFTHNIVTSKYFDLAIAAVIGLNVVTMAMEFYRMPLELEYALKIFNYFFTAVFLLELSMKVVALGIPRYLTDKWNQLDILIVILSIMGIVLEEMKSDLIPINPTIIRVMRVLRIARVLKLLKMAKGIRALLDTVMQALPQVGNLGLLFFLLFFIFAALGVELFGRLECDESHPCQGLGEHAHFHNFGMAFLTLFRVATGDNWNGIMKDTLRDECDSRSDCVRNCCVSAVIAPLYFVVFVLMAQFVLVNVVVAVLMKHLEESHKQADDELDMEAELQEEMEQEERQLLEAKNKLAMEAKLEFHRPIVKMSSLPANFTFYFQCDDAGGESTSSTLPVINICIPDQPDVMSRDKSFSSSSSSGVGPEDIDVINVELACVETTAPPPDINLRRASPDSGSTDKVAVADLRSCALESESLQTTSPTDEKGPDEETAEPGSGDSFDSELSGEPPQASTLTSGSTSPSDEESETTSTSTSKLRYLLPNYPELSKAVDPDSSESTSWTFSAEFPSSLRTTVGADATDDEDEDADARTPTTTAPAAGDAATVAPVVVAAEENNGDLVAIQPGSDSVS</sequence>
<dbReference type="EMBL" id="GACK01000777">
    <property type="protein sequence ID" value="JAA64257.1"/>
    <property type="molecule type" value="mRNA"/>
</dbReference>
<keyword evidence="4 16" id="KW-0107">Calcium channel</keyword>
<feature type="compositionally biased region" description="Low complexity" evidence="18">
    <location>
        <begin position="2408"/>
        <end position="2419"/>
    </location>
</feature>
<dbReference type="PRINTS" id="PR01629">
    <property type="entry name" value="TVDCCALPHA1"/>
</dbReference>
<dbReference type="InterPro" id="IPR027359">
    <property type="entry name" value="Volt_channel_dom_sf"/>
</dbReference>
<evidence type="ECO:0000256" key="10">
    <source>
        <dbReference type="ARBA" id="ARBA00023065"/>
    </source>
</evidence>
<evidence type="ECO:0000256" key="6">
    <source>
        <dbReference type="ARBA" id="ARBA00022737"/>
    </source>
</evidence>
<feature type="domain" description="Ion transport" evidence="20">
    <location>
        <begin position="866"/>
        <end position="1098"/>
    </location>
</feature>
<evidence type="ECO:0000259" key="20">
    <source>
        <dbReference type="Pfam" id="PF00520"/>
    </source>
</evidence>
<evidence type="ECO:0000256" key="2">
    <source>
        <dbReference type="ARBA" id="ARBA00022448"/>
    </source>
</evidence>
<feature type="transmembrane region" description="Helical" evidence="19">
    <location>
        <begin position="1811"/>
        <end position="1834"/>
    </location>
</feature>
<feature type="region of interest" description="Disordered" evidence="18">
    <location>
        <begin position="2260"/>
        <end position="2419"/>
    </location>
</feature>
<keyword evidence="17" id="KW-0175">Coiled coil</keyword>
<feature type="region of interest" description="Disordered" evidence="18">
    <location>
        <begin position="762"/>
        <end position="837"/>
    </location>
</feature>
<comment type="subcellular location">
    <subcellularLocation>
        <location evidence="1 16">Membrane</location>
        <topology evidence="1 16">Multi-pass membrane protein</topology>
    </subcellularLocation>
</comment>
<keyword evidence="9 19" id="KW-1133">Transmembrane helix</keyword>
<feature type="region of interest" description="Disordered" evidence="18">
    <location>
        <begin position="658"/>
        <end position="710"/>
    </location>
</feature>
<dbReference type="FunFam" id="1.20.120.350:FF:000009">
    <property type="entry name" value="Voltage-dependent T-type calcium channel subunit alpha"/>
    <property type="match status" value="1"/>
</dbReference>
<keyword evidence="2" id="KW-0813">Transport</keyword>
<feature type="compositionally biased region" description="Low complexity" evidence="18">
    <location>
        <begin position="43"/>
        <end position="62"/>
    </location>
</feature>
<feature type="compositionally biased region" description="Basic and acidic residues" evidence="18">
    <location>
        <begin position="29"/>
        <end position="39"/>
    </location>
</feature>
<feature type="compositionally biased region" description="Basic residues" evidence="18">
    <location>
        <begin position="7"/>
        <end position="17"/>
    </location>
</feature>
<dbReference type="GO" id="GO:0005248">
    <property type="term" value="F:voltage-gated sodium channel activity"/>
    <property type="evidence" value="ECO:0007669"/>
    <property type="project" value="TreeGrafter"/>
</dbReference>
<evidence type="ECO:0000256" key="9">
    <source>
        <dbReference type="ARBA" id="ARBA00022989"/>
    </source>
</evidence>
<feature type="transmembrane region" description="Helical" evidence="19">
    <location>
        <begin position="2113"/>
        <end position="2134"/>
    </location>
</feature>
<keyword evidence="6" id="KW-0677">Repeat</keyword>
<feature type="compositionally biased region" description="Basic residues" evidence="18">
    <location>
        <begin position="794"/>
        <end position="804"/>
    </location>
</feature>
<feature type="region of interest" description="Disordered" evidence="18">
    <location>
        <begin position="1103"/>
        <end position="1131"/>
    </location>
</feature>
<feature type="non-terminal residue" evidence="21">
    <location>
        <position position="1"/>
    </location>
</feature>
<keyword evidence="13" id="KW-0407">Ion channel</keyword>
<feature type="binding site" evidence="15">
    <location>
        <position position="412"/>
    </location>
    <ligand>
        <name>Ca(2+)</name>
        <dbReference type="ChEBI" id="CHEBI:29108"/>
    </ligand>
</feature>
<dbReference type="PANTHER" id="PTHR10037:SF230">
    <property type="entry name" value="CA[2+]-CHANNEL PROTEIN ALPHA[[1]] SUBUNIT T, ISOFORM F"/>
    <property type="match status" value="1"/>
</dbReference>
<keyword evidence="3 16" id="KW-0109">Calcium transport</keyword>
<protein>
    <recommendedName>
        <fullName evidence="16">Voltage-dependent T-type calcium channel subunit alpha</fullName>
    </recommendedName>
</protein>
<keyword evidence="5 19" id="KW-0812">Transmembrane</keyword>
<feature type="compositionally biased region" description="Polar residues" evidence="18">
    <location>
        <begin position="660"/>
        <end position="673"/>
    </location>
</feature>
<dbReference type="FunFam" id="1.20.120.350:FF:000008">
    <property type="entry name" value="Voltage-dependent T-type calcium channel subunit alpha"/>
    <property type="match status" value="1"/>
</dbReference>
<feature type="binding site" evidence="15">
    <location>
        <position position="1783"/>
    </location>
    <ligand>
        <name>Ca(2+)</name>
        <dbReference type="ChEBI" id="CHEBI:29108"/>
    </ligand>
</feature>
<feature type="region of interest" description="Disordered" evidence="18">
    <location>
        <begin position="1330"/>
        <end position="1423"/>
    </location>
</feature>
<keyword evidence="11 19" id="KW-0472">Membrane</keyword>
<feature type="transmembrane region" description="Helical" evidence="19">
    <location>
        <begin position="989"/>
        <end position="1011"/>
    </location>
</feature>
<feature type="compositionally biased region" description="Acidic residues" evidence="18">
    <location>
        <begin position="819"/>
        <end position="834"/>
    </location>
</feature>
<feature type="transmembrane region" description="Helical" evidence="19">
    <location>
        <begin position="1891"/>
        <end position="1912"/>
    </location>
</feature>
<dbReference type="SUPFAM" id="SSF81324">
    <property type="entry name" value="Voltage-gated potassium channels"/>
    <property type="match status" value="4"/>
</dbReference>
<feature type="transmembrane region" description="Helical" evidence="19">
    <location>
        <begin position="1066"/>
        <end position="1089"/>
    </location>
</feature>
<dbReference type="PANTHER" id="PTHR10037">
    <property type="entry name" value="VOLTAGE-GATED CATION CHANNEL CALCIUM AND SODIUM"/>
    <property type="match status" value="1"/>
</dbReference>
<evidence type="ECO:0000256" key="12">
    <source>
        <dbReference type="ARBA" id="ARBA00023180"/>
    </source>
</evidence>
<dbReference type="GO" id="GO:0001518">
    <property type="term" value="C:voltage-gated sodium channel complex"/>
    <property type="evidence" value="ECO:0007669"/>
    <property type="project" value="TreeGrafter"/>
</dbReference>
<feature type="compositionally biased region" description="Low complexity" evidence="18">
    <location>
        <begin position="1353"/>
        <end position="1374"/>
    </location>
</feature>
<evidence type="ECO:0000256" key="13">
    <source>
        <dbReference type="ARBA" id="ARBA00023303"/>
    </source>
</evidence>
<comment type="function">
    <text evidence="16">Voltage-sensitive calcium channels (VSCC) mediate the entry of calcium ions into excitable cells and are also involved in a variety of calcium-dependent processes, including muscle contraction, hormone or neurotransmitter release, gene expression, cell motility, cell division and cell death. This channel gives rise to T-type calcium currents. T-type calcium channels belong to the "low-voltage activated (LVA)" group and are strongly blocked by nickel and mibefradil. A particularity of this type of channels is an opening at quite negative potentials, and a voltage-dependent inactivation. T-type channels serve pacemaking functions in both central neurons and cardiac nodal cells and support calcium signaling in secretory cells and vascular smooth muscle. They may also be involved in the modulation of firing patterns of neurons which is important for information processing as well as in cell growth processes.</text>
</comment>
<name>L7MKA6_RHIPC</name>
<feature type="domain" description="Ion transport" evidence="20">
    <location>
        <begin position="1573"/>
        <end position="1844"/>
    </location>
</feature>
<evidence type="ECO:0000256" key="7">
    <source>
        <dbReference type="ARBA" id="ARBA00022837"/>
    </source>
</evidence>
<feature type="coiled-coil region" evidence="17">
    <location>
        <begin position="2135"/>
        <end position="2179"/>
    </location>
</feature>
<keyword evidence="8 16" id="KW-0851">Voltage-gated channel</keyword>
<dbReference type="InterPro" id="IPR005445">
    <property type="entry name" value="VDCC_T_a1"/>
</dbReference>
<feature type="transmembrane region" description="Helical" evidence="19">
    <location>
        <begin position="1712"/>
        <end position="1731"/>
    </location>
</feature>
<feature type="compositionally biased region" description="Low complexity" evidence="18">
    <location>
        <begin position="780"/>
        <end position="793"/>
    </location>
</feature>
<keyword evidence="10" id="KW-0406">Ion transport</keyword>
<feature type="transmembrane region" description="Helical" evidence="19">
    <location>
        <begin position="1924"/>
        <end position="1942"/>
    </location>
</feature>
<keyword evidence="15" id="KW-0479">Metal-binding</keyword>
<dbReference type="GO" id="GO:0043005">
    <property type="term" value="C:neuron projection"/>
    <property type="evidence" value="ECO:0007669"/>
    <property type="project" value="TreeGrafter"/>
</dbReference>
<evidence type="ECO:0000256" key="19">
    <source>
        <dbReference type="SAM" id="Phobius"/>
    </source>
</evidence>
<dbReference type="GO" id="GO:0046872">
    <property type="term" value="F:metal ion binding"/>
    <property type="evidence" value="ECO:0007669"/>
    <property type="project" value="UniProtKB-KW"/>
</dbReference>
<dbReference type="PRINTS" id="PR00167">
    <property type="entry name" value="CACHANNEL"/>
</dbReference>
<feature type="transmembrane region" description="Helical" evidence="19">
    <location>
        <begin position="1574"/>
        <end position="1594"/>
    </location>
</feature>
<keyword evidence="12" id="KW-0325">Glycoprotein</keyword>
<dbReference type="Gene3D" id="1.20.120.350">
    <property type="entry name" value="Voltage-gated potassium channels. Chain C"/>
    <property type="match status" value="4"/>
</dbReference>
<feature type="compositionally biased region" description="Polar residues" evidence="18">
    <location>
        <begin position="1397"/>
        <end position="1412"/>
    </location>
</feature>
<feature type="transmembrane region" description="Helical" evidence="19">
    <location>
        <begin position="1648"/>
        <end position="1677"/>
    </location>
</feature>
<reference evidence="21" key="2">
    <citation type="journal article" date="2015" name="J. Proteomics">
        <title>Sexual differences in the sialomes of the zebra tick, Rhipicephalus pulchellus.</title>
        <authorList>
            <person name="Tan A.W."/>
            <person name="Francischetti I.M."/>
            <person name="Slovak M."/>
            <person name="Kini R.M."/>
            <person name="Ribeiro J.M."/>
        </authorList>
    </citation>
    <scope>NUCLEOTIDE SEQUENCE</scope>
    <source>
        <tissue evidence="21">Salivary gland</tissue>
    </source>
</reference>
<organism evidence="21">
    <name type="scientific">Rhipicephalus pulchellus</name>
    <name type="common">Yellow backed tick</name>
    <name type="synonym">Dermacentor pulchellus</name>
    <dbReference type="NCBI Taxonomy" id="72859"/>
    <lineage>
        <taxon>Eukaryota</taxon>
        <taxon>Metazoa</taxon>
        <taxon>Ecdysozoa</taxon>
        <taxon>Arthropoda</taxon>
        <taxon>Chelicerata</taxon>
        <taxon>Arachnida</taxon>
        <taxon>Acari</taxon>
        <taxon>Parasitiformes</taxon>
        <taxon>Ixodida</taxon>
        <taxon>Ixodoidea</taxon>
        <taxon>Ixodidae</taxon>
        <taxon>Rhipicephalinae</taxon>
        <taxon>Rhipicephalus</taxon>
        <taxon>Rhipicephalus</taxon>
    </lineage>
</organism>
<feature type="transmembrane region" description="Helical" evidence="19">
    <location>
        <begin position="181"/>
        <end position="201"/>
    </location>
</feature>
<feature type="compositionally biased region" description="Low complexity" evidence="18">
    <location>
        <begin position="70"/>
        <end position="99"/>
    </location>
</feature>
<evidence type="ECO:0000256" key="15">
    <source>
        <dbReference type="PIRSR" id="PIRSR602077-1"/>
    </source>
</evidence>
<evidence type="ECO:0000256" key="4">
    <source>
        <dbReference type="ARBA" id="ARBA00022673"/>
    </source>
</evidence>
<dbReference type="GO" id="GO:0070509">
    <property type="term" value="P:calcium ion import"/>
    <property type="evidence" value="ECO:0007669"/>
    <property type="project" value="TreeGrafter"/>
</dbReference>
<evidence type="ECO:0000256" key="14">
    <source>
        <dbReference type="ARBA" id="ARBA00036634"/>
    </source>
</evidence>
<dbReference type="Pfam" id="PF00520">
    <property type="entry name" value="Ion_trans"/>
    <property type="match status" value="4"/>
</dbReference>
<evidence type="ECO:0000256" key="17">
    <source>
        <dbReference type="SAM" id="Coils"/>
    </source>
</evidence>
<evidence type="ECO:0000256" key="18">
    <source>
        <dbReference type="SAM" id="MobiDB-lite"/>
    </source>
</evidence>
<feature type="compositionally biased region" description="Basic and acidic residues" evidence="18">
    <location>
        <begin position="1103"/>
        <end position="1120"/>
    </location>
</feature>
<feature type="transmembrane region" description="Helical" evidence="19">
    <location>
        <begin position="1606"/>
        <end position="1628"/>
    </location>
</feature>
<feature type="compositionally biased region" description="Low complexity" evidence="18">
    <location>
        <begin position="1220"/>
        <end position="1236"/>
    </location>
</feature>
<dbReference type="FunFam" id="1.20.120.350:FF:000007">
    <property type="entry name" value="Voltage-dependent T-type calcium channel subunit alpha"/>
    <property type="match status" value="1"/>
</dbReference>
<feature type="compositionally biased region" description="Low complexity" evidence="18">
    <location>
        <begin position="685"/>
        <end position="706"/>
    </location>
</feature>
<feature type="region of interest" description="Disordered" evidence="18">
    <location>
        <begin position="1200"/>
        <end position="1306"/>
    </location>
</feature>
<feature type="transmembrane region" description="Helical" evidence="19">
    <location>
        <begin position="393"/>
        <end position="411"/>
    </location>
</feature>
<evidence type="ECO:0000256" key="3">
    <source>
        <dbReference type="ARBA" id="ARBA00022568"/>
    </source>
</evidence>
<evidence type="ECO:0000256" key="1">
    <source>
        <dbReference type="ARBA" id="ARBA00004141"/>
    </source>
</evidence>
<reference evidence="21" key="1">
    <citation type="submission" date="2012-11" db="EMBL/GenBank/DDBJ databases">
        <authorList>
            <person name="Lucero-Rivera Y.E."/>
            <person name="Tovar-Ramirez D."/>
        </authorList>
    </citation>
    <scope>NUCLEOTIDE SEQUENCE</scope>
    <source>
        <tissue evidence="21">Salivary gland</tissue>
    </source>
</reference>
<feature type="region of interest" description="Disordered" evidence="18">
    <location>
        <begin position="1"/>
        <end position="99"/>
    </location>
</feature>
<feature type="transmembrane region" description="Helical" evidence="19">
    <location>
        <begin position="2021"/>
        <end position="2040"/>
    </location>
</feature>
<evidence type="ECO:0000256" key="16">
    <source>
        <dbReference type="RuleBase" id="RU003808"/>
    </source>
</evidence>
<dbReference type="FunFam" id="1.10.287.70:FF:000125">
    <property type="entry name" value="Voltage-dependent T-type calcium channel subunit alpha"/>
    <property type="match status" value="1"/>
</dbReference>
<feature type="transmembrane region" description="Helical" evidence="19">
    <location>
        <begin position="272"/>
        <end position="294"/>
    </location>
</feature>
<dbReference type="GO" id="GO:0005891">
    <property type="term" value="C:voltage-gated calcium channel complex"/>
    <property type="evidence" value="ECO:0007669"/>
    <property type="project" value="InterPro"/>
</dbReference>
<dbReference type="FunFam" id="1.20.120.350:FF:000012">
    <property type="entry name" value="Voltage-dependent T-type calcium channel subunit alpha"/>
    <property type="match status" value="1"/>
</dbReference>
<feature type="transmembrane region" description="Helical" evidence="19">
    <location>
        <begin position="431"/>
        <end position="456"/>
    </location>
</feature>
<evidence type="ECO:0000256" key="5">
    <source>
        <dbReference type="ARBA" id="ARBA00022692"/>
    </source>
</evidence>
<dbReference type="GO" id="GO:0086010">
    <property type="term" value="P:membrane depolarization during action potential"/>
    <property type="evidence" value="ECO:0007669"/>
    <property type="project" value="TreeGrafter"/>
</dbReference>
<feature type="transmembrane region" description="Helical" evidence="19">
    <location>
        <begin position="213"/>
        <end position="236"/>
    </location>
</feature>
<dbReference type="FunFam" id="1.10.287.70:FF:000018">
    <property type="entry name" value="Voltage-dependent T-type calcium channel subunit alpha"/>
    <property type="match status" value="1"/>
</dbReference>
<dbReference type="GO" id="GO:0008332">
    <property type="term" value="F:low voltage-gated calcium channel activity"/>
    <property type="evidence" value="ECO:0007669"/>
    <property type="project" value="TreeGrafter"/>
</dbReference>
<evidence type="ECO:0000313" key="21">
    <source>
        <dbReference type="EMBL" id="JAA64257.1"/>
    </source>
</evidence>
<dbReference type="Gene3D" id="1.10.287.70">
    <property type="match status" value="4"/>
</dbReference>
<dbReference type="InterPro" id="IPR043203">
    <property type="entry name" value="VGCC_Ca_Na"/>
</dbReference>
<evidence type="ECO:0000256" key="11">
    <source>
        <dbReference type="ARBA" id="ARBA00023136"/>
    </source>
</evidence>
<feature type="region of interest" description="Disordered" evidence="18">
    <location>
        <begin position="521"/>
        <end position="557"/>
    </location>
</feature>
<feature type="domain" description="Ion transport" evidence="20">
    <location>
        <begin position="138"/>
        <end position="463"/>
    </location>
</feature>
<comment type="similarity">
    <text evidence="16">Belongs to the calcium channel alpha-1 subunit (TC 1.A.1.11) family.</text>
</comment>
<dbReference type="FunFam" id="1.10.287.70:FF:000120">
    <property type="entry name" value="Voltage-dependent T-type calcium channel subunit alpha"/>
    <property type="match status" value="1"/>
</dbReference>
<evidence type="ECO:0000256" key="8">
    <source>
        <dbReference type="ARBA" id="ARBA00022882"/>
    </source>
</evidence>
<feature type="domain" description="Ion transport" evidence="20">
    <location>
        <begin position="1889"/>
        <end position="2145"/>
    </location>
</feature>
<feature type="binding site" evidence="15">
    <location>
        <position position="1048"/>
    </location>
    <ligand>
        <name>Ca(2+)</name>
        <dbReference type="ChEBI" id="CHEBI:29108"/>
    </ligand>
</feature>
<comment type="catalytic activity">
    <reaction evidence="14">
        <text>Ca(2+)(in) = Ca(2+)(out)</text>
        <dbReference type="Rhea" id="RHEA:29671"/>
        <dbReference type="ChEBI" id="CHEBI:29108"/>
    </reaction>
</comment>
<dbReference type="InterPro" id="IPR005821">
    <property type="entry name" value="Ion_trans_dom"/>
</dbReference>
<accession>L7MKA6</accession>
<proteinExistence type="evidence at transcript level"/>
<feature type="compositionally biased region" description="Basic and acidic residues" evidence="18">
    <location>
        <begin position="1413"/>
        <end position="1423"/>
    </location>
</feature>
<dbReference type="InterPro" id="IPR002077">
    <property type="entry name" value="VDCCAlpha1"/>
</dbReference>